<feature type="compositionally biased region" description="Polar residues" evidence="2">
    <location>
        <begin position="347"/>
        <end position="364"/>
    </location>
</feature>
<dbReference type="EMBL" id="KZ451955">
    <property type="protein sequence ID" value="PKA58227.1"/>
    <property type="molecule type" value="Genomic_DNA"/>
</dbReference>
<dbReference type="PANTHER" id="PTHR31286:SF99">
    <property type="entry name" value="DUF4283 DOMAIN-CONTAINING PROTEIN"/>
    <property type="match status" value="1"/>
</dbReference>
<dbReference type="STRING" id="1088818.A0A2I0ARQ4"/>
<feature type="compositionally biased region" description="Basic residues" evidence="2">
    <location>
        <begin position="304"/>
        <end position="316"/>
    </location>
</feature>
<evidence type="ECO:0000313" key="4">
    <source>
        <dbReference type="EMBL" id="PKA58227.1"/>
    </source>
</evidence>
<keyword evidence="1" id="KW-0863">Zinc-finger</keyword>
<reference evidence="4 5" key="1">
    <citation type="journal article" date="2017" name="Nature">
        <title>The Apostasia genome and the evolution of orchids.</title>
        <authorList>
            <person name="Zhang G.Q."/>
            <person name="Liu K.W."/>
            <person name="Li Z."/>
            <person name="Lohaus R."/>
            <person name="Hsiao Y.Y."/>
            <person name="Niu S.C."/>
            <person name="Wang J.Y."/>
            <person name="Lin Y.C."/>
            <person name="Xu Q."/>
            <person name="Chen L.J."/>
            <person name="Yoshida K."/>
            <person name="Fujiwara S."/>
            <person name="Wang Z.W."/>
            <person name="Zhang Y.Q."/>
            <person name="Mitsuda N."/>
            <person name="Wang M."/>
            <person name="Liu G.H."/>
            <person name="Pecoraro L."/>
            <person name="Huang H.X."/>
            <person name="Xiao X.J."/>
            <person name="Lin M."/>
            <person name="Wu X.Y."/>
            <person name="Wu W.L."/>
            <person name="Chen Y.Y."/>
            <person name="Chang S.B."/>
            <person name="Sakamoto S."/>
            <person name="Ohme-Takagi M."/>
            <person name="Yagi M."/>
            <person name="Zeng S.J."/>
            <person name="Shen C.Y."/>
            <person name="Yeh C.M."/>
            <person name="Luo Y.B."/>
            <person name="Tsai W.C."/>
            <person name="Van de Peer Y."/>
            <person name="Liu Z.J."/>
        </authorList>
    </citation>
    <scope>NUCLEOTIDE SEQUENCE [LARGE SCALE GENOMIC DNA]</scope>
    <source>
        <strain evidence="5">cv. Shenzhen</strain>
        <tissue evidence="4">Stem</tissue>
    </source>
</reference>
<dbReference type="InterPro" id="IPR001878">
    <property type="entry name" value="Znf_CCHC"/>
</dbReference>
<gene>
    <name evidence="4" type="ORF">AXF42_Ash012950</name>
</gene>
<feature type="region of interest" description="Disordered" evidence="2">
    <location>
        <begin position="296"/>
        <end position="364"/>
    </location>
</feature>
<dbReference type="InterPro" id="IPR040256">
    <property type="entry name" value="At4g02000-like"/>
</dbReference>
<dbReference type="InterPro" id="IPR025836">
    <property type="entry name" value="Zn_knuckle_CX2CX4HX4C"/>
</dbReference>
<sequence>MTLLYYNGQAVGFDLWKPGFKASSSCIPPIPVWIRLPGLPIEYWGPKTLVMIASHAGFPIMMDEFTATRERGLFARICVKMDLQKPLSAGTWIHGSDGRFFQRFEYEGLSDLCFSCGLLGHPTSNCPTKPPPPLCSVHQPPTSPPLPCFPTPQSQPLAPSGEPLPNMTSILGPKPTPIDDQLGPWTLVPKRTRKSKPPTPHPSLYSIVNPPSHAIGSSRPQLVSKPPSRPSTLQIFEKSSSPHQPPPNPFSHHSPSPLKSDLFRKPINFKASSYNGKIPKSKREIESSTGVFSTGTTMMEVKRPLKGKAKASKGKNRLPLPTEDQMIEHDEKKRKRVHQPSDPPLWDTSSPFPGQEQACSHTDG</sequence>
<evidence type="ECO:0000313" key="5">
    <source>
        <dbReference type="Proteomes" id="UP000236161"/>
    </source>
</evidence>
<accession>A0A2I0ARQ4</accession>
<dbReference type="Proteomes" id="UP000236161">
    <property type="component" value="Unassembled WGS sequence"/>
</dbReference>
<dbReference type="GO" id="GO:0008270">
    <property type="term" value="F:zinc ion binding"/>
    <property type="evidence" value="ECO:0007669"/>
    <property type="project" value="UniProtKB-KW"/>
</dbReference>
<dbReference type="GO" id="GO:0003676">
    <property type="term" value="F:nucleic acid binding"/>
    <property type="evidence" value="ECO:0007669"/>
    <property type="project" value="InterPro"/>
</dbReference>
<dbReference type="PROSITE" id="PS50158">
    <property type="entry name" value="ZF_CCHC"/>
    <property type="match status" value="1"/>
</dbReference>
<organism evidence="4 5">
    <name type="scientific">Apostasia shenzhenica</name>
    <dbReference type="NCBI Taxonomy" id="1088818"/>
    <lineage>
        <taxon>Eukaryota</taxon>
        <taxon>Viridiplantae</taxon>
        <taxon>Streptophyta</taxon>
        <taxon>Embryophyta</taxon>
        <taxon>Tracheophyta</taxon>
        <taxon>Spermatophyta</taxon>
        <taxon>Magnoliopsida</taxon>
        <taxon>Liliopsida</taxon>
        <taxon>Asparagales</taxon>
        <taxon>Orchidaceae</taxon>
        <taxon>Apostasioideae</taxon>
        <taxon>Apostasia</taxon>
    </lineage>
</organism>
<evidence type="ECO:0000259" key="3">
    <source>
        <dbReference type="PROSITE" id="PS50158"/>
    </source>
</evidence>
<dbReference type="Pfam" id="PF14392">
    <property type="entry name" value="zf-CCHC_4"/>
    <property type="match status" value="1"/>
</dbReference>
<dbReference type="AlphaFoldDB" id="A0A2I0ARQ4"/>
<evidence type="ECO:0000256" key="2">
    <source>
        <dbReference type="SAM" id="MobiDB-lite"/>
    </source>
</evidence>
<protein>
    <recommendedName>
        <fullName evidence="3">CCHC-type domain-containing protein</fullName>
    </recommendedName>
</protein>
<dbReference type="PANTHER" id="PTHR31286">
    <property type="entry name" value="GLYCINE-RICH CELL WALL STRUCTURAL PROTEIN 1.8-LIKE"/>
    <property type="match status" value="1"/>
</dbReference>
<dbReference type="OrthoDB" id="786188at2759"/>
<evidence type="ECO:0000256" key="1">
    <source>
        <dbReference type="PROSITE-ProRule" id="PRU00047"/>
    </source>
</evidence>
<feature type="region of interest" description="Disordered" evidence="2">
    <location>
        <begin position="150"/>
        <end position="262"/>
    </location>
</feature>
<keyword evidence="1" id="KW-0862">Zinc</keyword>
<keyword evidence="1" id="KW-0479">Metal-binding</keyword>
<keyword evidence="5" id="KW-1185">Reference proteome</keyword>
<feature type="domain" description="CCHC-type" evidence="3">
    <location>
        <begin position="113"/>
        <end position="127"/>
    </location>
</feature>
<proteinExistence type="predicted"/>
<name>A0A2I0ARQ4_9ASPA</name>